<comment type="caution">
    <text evidence="1">The sequence shown here is derived from an EMBL/GenBank/DDBJ whole genome shotgun (WGS) entry which is preliminary data.</text>
</comment>
<dbReference type="EMBL" id="JHEG02000036">
    <property type="protein sequence ID" value="KIE12545.1"/>
    <property type="molecule type" value="Genomic_DNA"/>
</dbReference>
<reference evidence="1" key="1">
    <citation type="journal article" date="2015" name="Genome Announc.">
        <title>Draft Genome Sequence of Tolypothrix boutellei Strain VB521301.</title>
        <authorList>
            <person name="Chandrababunaidu M.M."/>
            <person name="Singh D."/>
            <person name="Sen D."/>
            <person name="Bhan S."/>
            <person name="Das S."/>
            <person name="Gupta A."/>
            <person name="Adhikary S.P."/>
            <person name="Tripathy S."/>
        </authorList>
    </citation>
    <scope>NUCLEOTIDE SEQUENCE</scope>
    <source>
        <strain evidence="1">VB521301</strain>
    </source>
</reference>
<proteinExistence type="predicted"/>
<accession>A0A0C1RKT2</accession>
<dbReference type="InterPro" id="IPR001574">
    <property type="entry name" value="Ribosome_inactivat_prot"/>
</dbReference>
<name>A0A0C1RKT2_9CYAN</name>
<dbReference type="SUPFAM" id="SSF56371">
    <property type="entry name" value="Ribosome inactivating proteins (RIP)"/>
    <property type="match status" value="1"/>
</dbReference>
<dbReference type="GO" id="GO:0017148">
    <property type="term" value="P:negative regulation of translation"/>
    <property type="evidence" value="ECO:0007669"/>
    <property type="project" value="InterPro"/>
</dbReference>
<dbReference type="OrthoDB" id="9838006at2"/>
<dbReference type="AlphaFoldDB" id="A0A0C1RKT2"/>
<dbReference type="Gene3D" id="3.40.420.10">
    <property type="entry name" value="Ricin (A subunit), domain 1"/>
    <property type="match status" value="1"/>
</dbReference>
<dbReference type="Pfam" id="PF00161">
    <property type="entry name" value="RIP"/>
    <property type="match status" value="1"/>
</dbReference>
<evidence type="ECO:0000313" key="1">
    <source>
        <dbReference type="EMBL" id="KIE12545.1"/>
    </source>
</evidence>
<protein>
    <submittedName>
        <fullName evidence="1">Uncharacterized protein</fullName>
    </submittedName>
</protein>
<gene>
    <name evidence="1" type="ORF">DA73_0209525</name>
</gene>
<dbReference type="InterPro" id="IPR036041">
    <property type="entry name" value="Ribosome-inact_prot_sf"/>
</dbReference>
<dbReference type="InterPro" id="IPR016138">
    <property type="entry name" value="Ribosome_inactivat_prot_sub1"/>
</dbReference>
<organism evidence="1">
    <name type="scientific">Tolypothrix bouteillei VB521301</name>
    <dbReference type="NCBI Taxonomy" id="1479485"/>
    <lineage>
        <taxon>Bacteria</taxon>
        <taxon>Bacillati</taxon>
        <taxon>Cyanobacteriota</taxon>
        <taxon>Cyanophyceae</taxon>
        <taxon>Nostocales</taxon>
        <taxon>Tolypothrichaceae</taxon>
        <taxon>Tolypothrix</taxon>
    </lineage>
</organism>
<sequence length="321" mass="36689">MKAISNLLWQKRFMLRLGAIITSSFTVVCSPLTVLALKVSESAVTSEKNSTPILTQPLLIAQNPPRRQRVYLARTRLLDSLEEYIRALRDLINTQSQIVTVDGLLETGGDIEVPATYNDSNYFIVQVEFDNQSIGFVIRRQNLYVDGFIRNYNPDRRTGTYYYVRNERNTTPDNRVVSPEDMAGEVSNSIELGYGGRYGDFFANDYSRGRQAQIFGLEDLRQDFRNLVNANPNSQGVQNAFAHFVIIISEAMRLDPVYDRVVNLFQNPDARIDFRAIHNEYLSRWSDHSRVAFDPLNVSATRDTYLGVLGILLITQQRRSQ</sequence>
<dbReference type="GO" id="GO:0030598">
    <property type="term" value="F:rRNA N-glycosylase activity"/>
    <property type="evidence" value="ECO:0007669"/>
    <property type="project" value="InterPro"/>
</dbReference>